<dbReference type="InterPro" id="IPR004045">
    <property type="entry name" value="Glutathione_S-Trfase_N"/>
</dbReference>
<evidence type="ECO:0000313" key="2">
    <source>
        <dbReference type="EMBL" id="KIZ06879.1"/>
    </source>
</evidence>
<reference evidence="2 3" key="1">
    <citation type="journal article" date="2013" name="BMC Genomics">
        <title>Reconstruction of the lipid metabolism for the microalga Monoraphidium neglectum from its genome sequence reveals characteristics suitable for biofuel production.</title>
        <authorList>
            <person name="Bogen C."/>
            <person name="Al-Dilaimi A."/>
            <person name="Albersmeier A."/>
            <person name="Wichmann J."/>
            <person name="Grundmann M."/>
            <person name="Rupp O."/>
            <person name="Lauersen K.J."/>
            <person name="Blifernez-Klassen O."/>
            <person name="Kalinowski J."/>
            <person name="Goesmann A."/>
            <person name="Mussgnug J.H."/>
            <person name="Kruse O."/>
        </authorList>
    </citation>
    <scope>NUCLEOTIDE SEQUENCE [LARGE SCALE GENOMIC DNA]</scope>
    <source>
        <strain evidence="2 3">SAG 48.87</strain>
    </source>
</reference>
<dbReference type="RefSeq" id="XP_013905898.1">
    <property type="nucleotide sequence ID" value="XM_014050444.1"/>
</dbReference>
<protein>
    <recommendedName>
        <fullName evidence="1">GST N-terminal domain-containing protein</fullName>
    </recommendedName>
</protein>
<dbReference type="OrthoDB" id="9988732at2759"/>
<dbReference type="KEGG" id="mng:MNEG_1071"/>
<dbReference type="CDD" id="cd00570">
    <property type="entry name" value="GST_N_family"/>
    <property type="match status" value="1"/>
</dbReference>
<keyword evidence="3" id="KW-1185">Reference proteome</keyword>
<proteinExistence type="predicted"/>
<dbReference type="Pfam" id="PF13417">
    <property type="entry name" value="GST_N_3"/>
    <property type="match status" value="1"/>
</dbReference>
<gene>
    <name evidence="2" type="ORF">MNEG_1071</name>
</gene>
<dbReference type="AlphaFoldDB" id="A0A0D2LKE9"/>
<dbReference type="GeneID" id="25727899"/>
<accession>A0A0D2LKE9</accession>
<organism evidence="2 3">
    <name type="scientific">Monoraphidium neglectum</name>
    <dbReference type="NCBI Taxonomy" id="145388"/>
    <lineage>
        <taxon>Eukaryota</taxon>
        <taxon>Viridiplantae</taxon>
        <taxon>Chlorophyta</taxon>
        <taxon>core chlorophytes</taxon>
        <taxon>Chlorophyceae</taxon>
        <taxon>CS clade</taxon>
        <taxon>Sphaeropleales</taxon>
        <taxon>Selenastraceae</taxon>
        <taxon>Monoraphidium</taxon>
    </lineage>
</organism>
<evidence type="ECO:0000259" key="1">
    <source>
        <dbReference type="Pfam" id="PF13417"/>
    </source>
</evidence>
<name>A0A0D2LKE9_9CHLO</name>
<dbReference type="EMBL" id="KK100320">
    <property type="protein sequence ID" value="KIZ06879.1"/>
    <property type="molecule type" value="Genomic_DNA"/>
</dbReference>
<evidence type="ECO:0000313" key="3">
    <source>
        <dbReference type="Proteomes" id="UP000054498"/>
    </source>
</evidence>
<feature type="domain" description="GST N-terminal" evidence="1">
    <location>
        <begin position="31"/>
        <end position="66"/>
    </location>
</feature>
<sequence length="415" mass="43981">MASRLCKAEAPYELSQIAVNALRDPDVRLELHVVPFSHYCTRARWALAASGLDYSEVTYLPVEHMRGMARVLASFCPHLSAGHLTRPPSLIIPSTPDVQRRFKAERCTKTASSQSPYSVPALAVYGAKGQPLFLLRNSALIARWAALRAAARGAPPSALLYGPSLEVASAGADKTGTAEGDGKFLVAGGDNYYRSVSEMELRLSNGVGIEVRRLIYFYLLPSTLLGANLFRRNARGPLGCTLWWFWYFVARVMIPKFLKINATTAARGLQLLMSEFDYFDALIAKREAEVAADAGGGGNGVSSGASGTVGAVAGAPAKAPLPFYLCGSVLSAADVSLATLAGPLVQLPPGCDAGRYYLPPPAQLPAPLRDVVAALTVRPTGQYIIRLWEAHGIALMAAGTSGGGGVAAHKPASRL</sequence>
<dbReference type="Proteomes" id="UP000054498">
    <property type="component" value="Unassembled WGS sequence"/>
</dbReference>